<feature type="region of interest" description="Disordered" evidence="1">
    <location>
        <begin position="65"/>
        <end position="89"/>
    </location>
</feature>
<dbReference type="AlphaFoldDB" id="A0A3Q9K680"/>
<dbReference type="EMBL" id="CP029042">
    <property type="protein sequence ID" value="AZS75212.1"/>
    <property type="molecule type" value="Genomic_DNA"/>
</dbReference>
<reference evidence="2 3" key="1">
    <citation type="submission" date="2018-04" db="EMBL/GenBank/DDBJ databases">
        <title>Complete genome sequences of Streptomyces lydicus strain WYEC and characterization of antagonistic properties of biological control agents.</title>
        <authorList>
            <person name="Mariita R.M."/>
            <person name="Sello J.K."/>
        </authorList>
    </citation>
    <scope>NUCLEOTIDE SEQUENCE [LARGE SCALE GENOMIC DNA]</scope>
    <source>
        <strain evidence="2 3">WYEC 108</strain>
    </source>
</reference>
<evidence type="ECO:0000256" key="1">
    <source>
        <dbReference type="SAM" id="MobiDB-lite"/>
    </source>
</evidence>
<sequence length="89" mass="9753">MERVPTLRYAAGPRQAADEAAALAAAGLGALWARSGRAGRIPRPEAALRARWYVRDRIGGFREAGGTRLHHRPVGPEPAEFTETVKHWL</sequence>
<name>A0A3Q9K680_9ACTN</name>
<dbReference type="Proteomes" id="UP000275579">
    <property type="component" value="Chromosome"/>
</dbReference>
<evidence type="ECO:0000313" key="2">
    <source>
        <dbReference type="EMBL" id="AZS75212.1"/>
    </source>
</evidence>
<protein>
    <submittedName>
        <fullName evidence="2">Uncharacterized protein</fullName>
    </submittedName>
</protein>
<gene>
    <name evidence="2" type="ORF">DDE74_33705</name>
</gene>
<evidence type="ECO:0000313" key="3">
    <source>
        <dbReference type="Proteomes" id="UP000275579"/>
    </source>
</evidence>
<proteinExistence type="predicted"/>
<dbReference type="RefSeq" id="WP_127153984.1">
    <property type="nucleotide sequence ID" value="NZ_CP029042.1"/>
</dbReference>
<accession>A0A3Q9K680</accession>
<organism evidence="2 3">
    <name type="scientific">Streptomyces lydicus</name>
    <dbReference type="NCBI Taxonomy" id="47763"/>
    <lineage>
        <taxon>Bacteria</taxon>
        <taxon>Bacillati</taxon>
        <taxon>Actinomycetota</taxon>
        <taxon>Actinomycetes</taxon>
        <taxon>Kitasatosporales</taxon>
        <taxon>Streptomycetaceae</taxon>
        <taxon>Streptomyces</taxon>
    </lineage>
</organism>